<dbReference type="AlphaFoldDB" id="A0A4Y2GJ64"/>
<reference evidence="1 2" key="1">
    <citation type="journal article" date="2019" name="Sci. Rep.">
        <title>Orb-weaving spider Araneus ventricosus genome elucidates the spidroin gene catalogue.</title>
        <authorList>
            <person name="Kono N."/>
            <person name="Nakamura H."/>
            <person name="Ohtoshi R."/>
            <person name="Moran D.A.P."/>
            <person name="Shinohara A."/>
            <person name="Yoshida Y."/>
            <person name="Fujiwara M."/>
            <person name="Mori M."/>
            <person name="Tomita M."/>
            <person name="Arakawa K."/>
        </authorList>
    </citation>
    <scope>NUCLEOTIDE SEQUENCE [LARGE SCALE GENOMIC DNA]</scope>
</reference>
<gene>
    <name evidence="1" type="ORF">AVEN_105001_1</name>
</gene>
<organism evidence="1 2">
    <name type="scientific">Araneus ventricosus</name>
    <name type="common">Orbweaver spider</name>
    <name type="synonym">Epeira ventricosa</name>
    <dbReference type="NCBI Taxonomy" id="182803"/>
    <lineage>
        <taxon>Eukaryota</taxon>
        <taxon>Metazoa</taxon>
        <taxon>Ecdysozoa</taxon>
        <taxon>Arthropoda</taxon>
        <taxon>Chelicerata</taxon>
        <taxon>Arachnida</taxon>
        <taxon>Araneae</taxon>
        <taxon>Araneomorphae</taxon>
        <taxon>Entelegynae</taxon>
        <taxon>Araneoidea</taxon>
        <taxon>Araneidae</taxon>
        <taxon>Araneus</taxon>
    </lineage>
</organism>
<dbReference type="Proteomes" id="UP000499080">
    <property type="component" value="Unassembled WGS sequence"/>
</dbReference>
<comment type="caution">
    <text evidence="1">The sequence shown here is derived from an EMBL/GenBank/DDBJ whole genome shotgun (WGS) entry which is preliminary data.</text>
</comment>
<feature type="non-terminal residue" evidence="1">
    <location>
        <position position="1"/>
    </location>
</feature>
<dbReference type="EMBL" id="BGPR01177842">
    <property type="protein sequence ID" value="GBM52759.1"/>
    <property type="molecule type" value="Genomic_DNA"/>
</dbReference>
<sequence length="50" mass="5770">TSPPNRYCTKQKRRANTNNIRLEIADNGSSTMWSLMIHLLSGDISWDVDY</sequence>
<name>A0A4Y2GJ64_ARAVE</name>
<protein>
    <submittedName>
        <fullName evidence="1">Uncharacterized protein</fullName>
    </submittedName>
</protein>
<evidence type="ECO:0000313" key="2">
    <source>
        <dbReference type="Proteomes" id="UP000499080"/>
    </source>
</evidence>
<evidence type="ECO:0000313" key="1">
    <source>
        <dbReference type="EMBL" id="GBM52759.1"/>
    </source>
</evidence>
<keyword evidence="2" id="KW-1185">Reference proteome</keyword>
<accession>A0A4Y2GJ64</accession>
<proteinExistence type="predicted"/>